<accession>A0A8T0VJ00</accession>
<dbReference type="PANTHER" id="PTHR36766:SF70">
    <property type="entry name" value="DISEASE RESISTANCE PROTEIN RGA4"/>
    <property type="match status" value="1"/>
</dbReference>
<dbReference type="Proteomes" id="UP000823388">
    <property type="component" value="Chromosome 2N"/>
</dbReference>
<evidence type="ECO:0000313" key="2">
    <source>
        <dbReference type="EMBL" id="KAG2633304.1"/>
    </source>
</evidence>
<dbReference type="Gene3D" id="3.80.10.10">
    <property type="entry name" value="Ribonuclease Inhibitor"/>
    <property type="match status" value="1"/>
</dbReference>
<dbReference type="EMBL" id="CM029040">
    <property type="protein sequence ID" value="KAG2633304.1"/>
    <property type="molecule type" value="Genomic_DNA"/>
</dbReference>
<comment type="caution">
    <text evidence="2">The sequence shown here is derived from an EMBL/GenBank/DDBJ whole genome shotgun (WGS) entry which is preliminary data.</text>
</comment>
<dbReference type="PANTHER" id="PTHR36766">
    <property type="entry name" value="PLANT BROAD-SPECTRUM MILDEW RESISTANCE PROTEIN RPW8"/>
    <property type="match status" value="1"/>
</dbReference>
<evidence type="ECO:0000256" key="1">
    <source>
        <dbReference type="SAM" id="MobiDB-lite"/>
    </source>
</evidence>
<sequence length="301" mass="33845">MQGSDAAPSLLKLEELRIEDMQELESLSAIEAGGLPLLQKLAIINCPKLKLLPGGLQHCKTLTMMELRSAELLKVVENILSLKELVVELMPHLTRLSNLPLLKVLTVIGCPNLGQVTGVSSLRHVHIEDERLVQLPKWLEHLAARIETLDVVGTADLLSRCERNMHDWYIVREIAHVYGYLPGRWSVFRYTRSNDFFCKHRRQRAHEHDGRPSAPPAGVDKRADAGGVTSGPASSRRNNNAPPRHARSHQTYRPSALAGQLLIGVILMVNITASHRDPFEEFCLVCLYFFAAFSLFSVRWR</sequence>
<keyword evidence="3" id="KW-1185">Reference proteome</keyword>
<feature type="compositionally biased region" description="Low complexity" evidence="1">
    <location>
        <begin position="232"/>
        <end position="243"/>
    </location>
</feature>
<proteinExistence type="predicted"/>
<feature type="region of interest" description="Disordered" evidence="1">
    <location>
        <begin position="203"/>
        <end position="252"/>
    </location>
</feature>
<protein>
    <submittedName>
        <fullName evidence="2">Uncharacterized protein</fullName>
    </submittedName>
</protein>
<gene>
    <name evidence="2" type="ORF">PVAP13_2NG261009</name>
</gene>
<dbReference type="AlphaFoldDB" id="A0A8T0VJ00"/>
<dbReference type="SUPFAM" id="SSF52047">
    <property type="entry name" value="RNI-like"/>
    <property type="match status" value="1"/>
</dbReference>
<organism evidence="2 3">
    <name type="scientific">Panicum virgatum</name>
    <name type="common">Blackwell switchgrass</name>
    <dbReference type="NCBI Taxonomy" id="38727"/>
    <lineage>
        <taxon>Eukaryota</taxon>
        <taxon>Viridiplantae</taxon>
        <taxon>Streptophyta</taxon>
        <taxon>Embryophyta</taxon>
        <taxon>Tracheophyta</taxon>
        <taxon>Spermatophyta</taxon>
        <taxon>Magnoliopsida</taxon>
        <taxon>Liliopsida</taxon>
        <taxon>Poales</taxon>
        <taxon>Poaceae</taxon>
        <taxon>PACMAD clade</taxon>
        <taxon>Panicoideae</taxon>
        <taxon>Panicodae</taxon>
        <taxon>Paniceae</taxon>
        <taxon>Panicinae</taxon>
        <taxon>Panicum</taxon>
        <taxon>Panicum sect. Hiantes</taxon>
    </lineage>
</organism>
<reference evidence="2" key="1">
    <citation type="submission" date="2020-05" db="EMBL/GenBank/DDBJ databases">
        <title>WGS assembly of Panicum virgatum.</title>
        <authorList>
            <person name="Lovell J.T."/>
            <person name="Jenkins J."/>
            <person name="Shu S."/>
            <person name="Juenger T.E."/>
            <person name="Schmutz J."/>
        </authorList>
    </citation>
    <scope>NUCLEOTIDE SEQUENCE</scope>
    <source>
        <strain evidence="2">AP13</strain>
    </source>
</reference>
<dbReference type="InterPro" id="IPR032675">
    <property type="entry name" value="LRR_dom_sf"/>
</dbReference>
<name>A0A8T0VJ00_PANVG</name>
<evidence type="ECO:0000313" key="3">
    <source>
        <dbReference type="Proteomes" id="UP000823388"/>
    </source>
</evidence>